<reference evidence="2 3" key="1">
    <citation type="submission" date="2014-10" db="EMBL/GenBank/DDBJ databases">
        <title>Draft genome of the hookworm Ancylostoma caninum.</title>
        <authorList>
            <person name="Mitreva M."/>
        </authorList>
    </citation>
    <scope>NUCLEOTIDE SEQUENCE [LARGE SCALE GENOMIC DNA]</scope>
    <source>
        <strain evidence="2 3">Baltimore</strain>
    </source>
</reference>
<sequence>MSFQHRKTRKKTSTRDQGKKPNVKSSKKRHKDSLVVDKTQADEAVSKHSEVKGRSAVESVEKDPELAEEIKALLAGGVANKEQCQEERAMEGAYTLFERTAAPNRPAVVVEPPLTVTCEGKPINASAPQRRIDSRVERIGKSIRRSRSAYVLAAGGKNSLASK</sequence>
<proteinExistence type="predicted"/>
<evidence type="ECO:0000256" key="1">
    <source>
        <dbReference type="SAM" id="MobiDB-lite"/>
    </source>
</evidence>
<organism evidence="2 3">
    <name type="scientific">Ancylostoma caninum</name>
    <name type="common">Dog hookworm</name>
    <dbReference type="NCBI Taxonomy" id="29170"/>
    <lineage>
        <taxon>Eukaryota</taxon>
        <taxon>Metazoa</taxon>
        <taxon>Ecdysozoa</taxon>
        <taxon>Nematoda</taxon>
        <taxon>Chromadorea</taxon>
        <taxon>Rhabditida</taxon>
        <taxon>Rhabditina</taxon>
        <taxon>Rhabditomorpha</taxon>
        <taxon>Strongyloidea</taxon>
        <taxon>Ancylostomatidae</taxon>
        <taxon>Ancylostomatinae</taxon>
        <taxon>Ancylostoma</taxon>
    </lineage>
</organism>
<keyword evidence="3" id="KW-1185">Reference proteome</keyword>
<feature type="compositionally biased region" description="Basic residues" evidence="1">
    <location>
        <begin position="1"/>
        <end position="12"/>
    </location>
</feature>
<comment type="caution">
    <text evidence="2">The sequence shown here is derived from an EMBL/GenBank/DDBJ whole genome shotgun (WGS) entry which is preliminary data.</text>
</comment>
<name>A0A368G7S7_ANCCA</name>
<evidence type="ECO:0000313" key="3">
    <source>
        <dbReference type="Proteomes" id="UP000252519"/>
    </source>
</evidence>
<dbReference type="Proteomes" id="UP000252519">
    <property type="component" value="Unassembled WGS sequence"/>
</dbReference>
<evidence type="ECO:0000313" key="2">
    <source>
        <dbReference type="EMBL" id="RCN39035.1"/>
    </source>
</evidence>
<feature type="compositionally biased region" description="Basic and acidic residues" evidence="1">
    <location>
        <begin position="32"/>
        <end position="62"/>
    </location>
</feature>
<feature type="region of interest" description="Disordered" evidence="1">
    <location>
        <begin position="1"/>
        <end position="62"/>
    </location>
</feature>
<dbReference type="OrthoDB" id="10493937at2759"/>
<gene>
    <name evidence="2" type="ORF">ANCCAN_15045</name>
</gene>
<feature type="compositionally biased region" description="Basic residues" evidence="1">
    <location>
        <begin position="21"/>
        <end position="31"/>
    </location>
</feature>
<dbReference type="EMBL" id="JOJR01000361">
    <property type="protein sequence ID" value="RCN39035.1"/>
    <property type="molecule type" value="Genomic_DNA"/>
</dbReference>
<protein>
    <submittedName>
        <fullName evidence="2">Uncharacterized protein</fullName>
    </submittedName>
</protein>
<accession>A0A368G7S7</accession>
<dbReference type="AlphaFoldDB" id="A0A368G7S7"/>